<dbReference type="PANTHER" id="PTHR42791">
    <property type="entry name" value="GNAT FAMILY ACETYLTRANSFERASE"/>
    <property type="match status" value="1"/>
</dbReference>
<dbReference type="InterPro" id="IPR052523">
    <property type="entry name" value="Trichothecene_AcTrans"/>
</dbReference>
<dbReference type="InterPro" id="IPR000182">
    <property type="entry name" value="GNAT_dom"/>
</dbReference>
<dbReference type="CDD" id="cd04301">
    <property type="entry name" value="NAT_SF"/>
    <property type="match status" value="1"/>
</dbReference>
<protein>
    <submittedName>
        <fullName evidence="2">Acetyltransferase (GNAT) family protein</fullName>
    </submittedName>
</protein>
<dbReference type="SUPFAM" id="SSF55729">
    <property type="entry name" value="Acyl-CoA N-acyltransferases (Nat)"/>
    <property type="match status" value="1"/>
</dbReference>
<dbReference type="AlphaFoldDB" id="A0A318UG25"/>
<keyword evidence="2" id="KW-0808">Transferase</keyword>
<keyword evidence="3" id="KW-1185">Reference proteome</keyword>
<reference evidence="2 3" key="1">
    <citation type="submission" date="2018-06" db="EMBL/GenBank/DDBJ databases">
        <title>Genomic Encyclopedia of Archaeal and Bacterial Type Strains, Phase II (KMG-II): from individual species to whole genera.</title>
        <authorList>
            <person name="Goeker M."/>
        </authorList>
    </citation>
    <scope>NUCLEOTIDE SEQUENCE [LARGE SCALE GENOMIC DNA]</scope>
    <source>
        <strain evidence="2 3">DSM 27372</strain>
    </source>
</reference>
<dbReference type="Proteomes" id="UP000248198">
    <property type="component" value="Unassembled WGS sequence"/>
</dbReference>
<proteinExistence type="predicted"/>
<sequence>MTNALPKDKNLVVDILTASFHDNKSVNYLIPNDSKRVERIRYLMDYSFEVCQLFGKVVISEDRNACALILYPDQKKASLKAFWLDLKLIRRSIGFGNIFKAISKENKIKKLQGKGPMHYLWFIGVSPGHQNFGIGAKLLQEILAESAKDNCPLYLETSASKNVPWYQKFGFQVYDQLNFGYTLFFMKSSA</sequence>
<organism evidence="2 3">
    <name type="scientific">Pedobacter nutrimenti</name>
    <dbReference type="NCBI Taxonomy" id="1241337"/>
    <lineage>
        <taxon>Bacteria</taxon>
        <taxon>Pseudomonadati</taxon>
        <taxon>Bacteroidota</taxon>
        <taxon>Sphingobacteriia</taxon>
        <taxon>Sphingobacteriales</taxon>
        <taxon>Sphingobacteriaceae</taxon>
        <taxon>Pedobacter</taxon>
    </lineage>
</organism>
<comment type="caution">
    <text evidence="2">The sequence shown here is derived from an EMBL/GenBank/DDBJ whole genome shotgun (WGS) entry which is preliminary data.</text>
</comment>
<evidence type="ECO:0000259" key="1">
    <source>
        <dbReference type="PROSITE" id="PS51186"/>
    </source>
</evidence>
<dbReference type="EMBL" id="QKLU01000003">
    <property type="protein sequence ID" value="PYF75083.1"/>
    <property type="molecule type" value="Genomic_DNA"/>
</dbReference>
<dbReference type="OrthoDB" id="1452841at2"/>
<dbReference type="InterPro" id="IPR016181">
    <property type="entry name" value="Acyl_CoA_acyltransferase"/>
</dbReference>
<name>A0A318UG25_9SPHI</name>
<evidence type="ECO:0000313" key="2">
    <source>
        <dbReference type="EMBL" id="PYF75083.1"/>
    </source>
</evidence>
<dbReference type="Pfam" id="PF00583">
    <property type="entry name" value="Acetyltransf_1"/>
    <property type="match status" value="1"/>
</dbReference>
<dbReference type="RefSeq" id="WP_110830455.1">
    <property type="nucleotide sequence ID" value="NZ_QKLU01000003.1"/>
</dbReference>
<evidence type="ECO:0000313" key="3">
    <source>
        <dbReference type="Proteomes" id="UP000248198"/>
    </source>
</evidence>
<dbReference type="GO" id="GO:0016747">
    <property type="term" value="F:acyltransferase activity, transferring groups other than amino-acyl groups"/>
    <property type="evidence" value="ECO:0007669"/>
    <property type="project" value="InterPro"/>
</dbReference>
<feature type="domain" description="N-acetyltransferase" evidence="1">
    <location>
        <begin position="57"/>
        <end position="190"/>
    </location>
</feature>
<dbReference type="PANTHER" id="PTHR42791:SF1">
    <property type="entry name" value="N-ACETYLTRANSFERASE DOMAIN-CONTAINING PROTEIN"/>
    <property type="match status" value="1"/>
</dbReference>
<gene>
    <name evidence="2" type="ORF">B0O44_103530</name>
</gene>
<dbReference type="Gene3D" id="3.40.630.30">
    <property type="match status" value="1"/>
</dbReference>
<accession>A0A318UG25</accession>
<dbReference type="PROSITE" id="PS51186">
    <property type="entry name" value="GNAT"/>
    <property type="match status" value="1"/>
</dbReference>